<name>A0A1X6YBS2_9RHOB</name>
<accession>A0A1X6YBS2</accession>
<feature type="domain" description="Porin" evidence="2">
    <location>
        <begin position="83"/>
        <end position="176"/>
    </location>
</feature>
<evidence type="ECO:0000313" key="3">
    <source>
        <dbReference type="EMBL" id="SLN15889.1"/>
    </source>
</evidence>
<dbReference type="AlphaFoldDB" id="A0A1X6YBS2"/>
<dbReference type="OrthoDB" id="8982743at2"/>
<feature type="chain" id="PRO_5013163252" description="Porin domain-containing protein" evidence="1">
    <location>
        <begin position="24"/>
        <end position="295"/>
    </location>
</feature>
<keyword evidence="1" id="KW-0732">Signal</keyword>
<dbReference type="GO" id="GO:0015288">
    <property type="term" value="F:porin activity"/>
    <property type="evidence" value="ECO:0007669"/>
    <property type="project" value="InterPro"/>
</dbReference>
<dbReference type="EMBL" id="FWFN01000001">
    <property type="protein sequence ID" value="SLN15889.1"/>
    <property type="molecule type" value="Genomic_DNA"/>
</dbReference>
<evidence type="ECO:0000256" key="1">
    <source>
        <dbReference type="SAM" id="SignalP"/>
    </source>
</evidence>
<dbReference type="RefSeq" id="WP_085886352.1">
    <property type="nucleotide sequence ID" value="NZ_FWFN01000001.1"/>
</dbReference>
<dbReference type="SUPFAM" id="SSF56935">
    <property type="entry name" value="Porins"/>
    <property type="match status" value="1"/>
</dbReference>
<feature type="signal peptide" evidence="1">
    <location>
        <begin position="1"/>
        <end position="23"/>
    </location>
</feature>
<reference evidence="3 4" key="1">
    <citation type="submission" date="2017-03" db="EMBL/GenBank/DDBJ databases">
        <authorList>
            <person name="Afonso C.L."/>
            <person name="Miller P.J."/>
            <person name="Scott M.A."/>
            <person name="Spackman E."/>
            <person name="Goraichik I."/>
            <person name="Dimitrov K.M."/>
            <person name="Suarez D.L."/>
            <person name="Swayne D.E."/>
        </authorList>
    </citation>
    <scope>NUCLEOTIDE SEQUENCE [LARGE SCALE GENOMIC DNA]</scope>
    <source>
        <strain evidence="3 4">CECT 7751</strain>
    </source>
</reference>
<dbReference type="Proteomes" id="UP000193963">
    <property type="component" value="Unassembled WGS sequence"/>
</dbReference>
<feature type="domain" description="Porin" evidence="2">
    <location>
        <begin position="183"/>
        <end position="275"/>
    </location>
</feature>
<dbReference type="GO" id="GO:0016020">
    <property type="term" value="C:membrane"/>
    <property type="evidence" value="ECO:0007669"/>
    <property type="project" value="InterPro"/>
</dbReference>
<dbReference type="InterPro" id="IPR023614">
    <property type="entry name" value="Porin_dom_sf"/>
</dbReference>
<organism evidence="3 4">
    <name type="scientific">Pseudooceanicola marinus</name>
    <dbReference type="NCBI Taxonomy" id="396013"/>
    <lineage>
        <taxon>Bacteria</taxon>
        <taxon>Pseudomonadati</taxon>
        <taxon>Pseudomonadota</taxon>
        <taxon>Alphaproteobacteria</taxon>
        <taxon>Rhodobacterales</taxon>
        <taxon>Paracoccaceae</taxon>
        <taxon>Pseudooceanicola</taxon>
    </lineage>
</organism>
<evidence type="ECO:0000259" key="2">
    <source>
        <dbReference type="Pfam" id="PF13609"/>
    </source>
</evidence>
<dbReference type="InterPro" id="IPR033900">
    <property type="entry name" value="Gram_neg_porin_domain"/>
</dbReference>
<sequence>MTAFKHTVALAALLAGVAGTASAQVAYTGAVNLGYADIDGDTDATNLTTDFDANIAFNSGFELDLGLSMNRVDVDEVPFDLHMDRASIAPKYNFSNGLTAGLYVEKSELSIGEDVDMLSYGLNGEFAIAGATIGAFYGETDIDGLDDDTTDWGLNATYAMGETLAVAGGFARTEVDAFGEDLDLDLWKLGAAYDFGNNITVFAGANWGDFEGMDVDTWGLGASYDASAYTPIPVIASIEYAETDADMLGDVDVWRFGVTLPFGNKGTASAPLNSVAGSAFNQSPNTISDALVTAF</sequence>
<gene>
    <name evidence="3" type="ORF">PSM7751_00448</name>
</gene>
<dbReference type="Pfam" id="PF13609">
    <property type="entry name" value="Porin_4"/>
    <property type="match status" value="2"/>
</dbReference>
<keyword evidence="4" id="KW-1185">Reference proteome</keyword>
<dbReference type="Gene3D" id="2.40.160.10">
    <property type="entry name" value="Porin"/>
    <property type="match status" value="2"/>
</dbReference>
<evidence type="ECO:0000313" key="4">
    <source>
        <dbReference type="Proteomes" id="UP000193963"/>
    </source>
</evidence>
<proteinExistence type="predicted"/>
<protein>
    <recommendedName>
        <fullName evidence="2">Porin domain-containing protein</fullName>
    </recommendedName>
</protein>